<organism evidence="2 3">
    <name type="scientific">Homarus americanus</name>
    <name type="common">American lobster</name>
    <dbReference type="NCBI Taxonomy" id="6706"/>
    <lineage>
        <taxon>Eukaryota</taxon>
        <taxon>Metazoa</taxon>
        <taxon>Ecdysozoa</taxon>
        <taxon>Arthropoda</taxon>
        <taxon>Crustacea</taxon>
        <taxon>Multicrustacea</taxon>
        <taxon>Malacostraca</taxon>
        <taxon>Eumalacostraca</taxon>
        <taxon>Eucarida</taxon>
        <taxon>Decapoda</taxon>
        <taxon>Pleocyemata</taxon>
        <taxon>Astacidea</taxon>
        <taxon>Nephropoidea</taxon>
        <taxon>Nephropidae</taxon>
        <taxon>Homarus</taxon>
    </lineage>
</organism>
<name>A0A8J5JWV6_HOMAM</name>
<feature type="domain" description="COMM" evidence="1">
    <location>
        <begin position="100"/>
        <end position="168"/>
    </location>
</feature>
<reference evidence="2" key="1">
    <citation type="journal article" date="2021" name="Sci. Adv.">
        <title>The American lobster genome reveals insights on longevity, neural, and immune adaptations.</title>
        <authorList>
            <person name="Polinski J.M."/>
            <person name="Zimin A.V."/>
            <person name="Clark K.F."/>
            <person name="Kohn A.B."/>
            <person name="Sadowski N."/>
            <person name="Timp W."/>
            <person name="Ptitsyn A."/>
            <person name="Khanna P."/>
            <person name="Romanova D.Y."/>
            <person name="Williams P."/>
            <person name="Greenwood S.J."/>
            <person name="Moroz L.L."/>
            <person name="Walt D.R."/>
            <person name="Bodnar A.G."/>
        </authorList>
    </citation>
    <scope>NUCLEOTIDE SEQUENCE</scope>
    <source>
        <strain evidence="2">GMGI-L3</strain>
    </source>
</reference>
<dbReference type="EMBL" id="JAHLQT010030594">
    <property type="protein sequence ID" value="KAG7160839.1"/>
    <property type="molecule type" value="Genomic_DNA"/>
</dbReference>
<proteinExistence type="predicted"/>
<dbReference type="InterPro" id="IPR017920">
    <property type="entry name" value="COMM"/>
</dbReference>
<comment type="caution">
    <text evidence="2">The sequence shown here is derived from an EMBL/GenBank/DDBJ whole genome shotgun (WGS) entry which is preliminary data.</text>
</comment>
<dbReference type="AlphaFoldDB" id="A0A8J5JWV6"/>
<dbReference type="Proteomes" id="UP000747542">
    <property type="component" value="Unassembled WGS sequence"/>
</dbReference>
<evidence type="ECO:0000259" key="1">
    <source>
        <dbReference type="PROSITE" id="PS51269"/>
    </source>
</evidence>
<dbReference type="PROSITE" id="PS51269">
    <property type="entry name" value="COMM"/>
    <property type="match status" value="1"/>
</dbReference>
<evidence type="ECO:0000313" key="2">
    <source>
        <dbReference type="EMBL" id="KAG7160839.1"/>
    </source>
</evidence>
<dbReference type="Pfam" id="PF07258">
    <property type="entry name" value="COMM_domain"/>
    <property type="match status" value="1"/>
</dbReference>
<gene>
    <name evidence="2" type="primary">Commd7-L</name>
    <name evidence="2" type="ORF">Hamer_G007597</name>
</gene>
<protein>
    <submittedName>
        <fullName evidence="2">COMM domain-containing protein 7-like</fullName>
    </submittedName>
</protein>
<accession>A0A8J5JWV6</accession>
<keyword evidence="3" id="KW-1185">Reference proteome</keyword>
<sequence length="170" mass="19486">MLMSEEQKSNVLALSQLTNDSFLVVWDASLQRVANQRKQSDRCAPYYVVTNTRDDVELHVEMLCGILESVISDTVSGEDLYDHLQELVALRKCLENPREQLVDLQWKFGVVAGSSSEGEAGRTFVQVKFISRTASENLVPRYVEMSLHKFYDFLHQLEKAKASLEYMNYL</sequence>
<evidence type="ECO:0000313" key="3">
    <source>
        <dbReference type="Proteomes" id="UP000747542"/>
    </source>
</evidence>